<evidence type="ECO:0000313" key="5">
    <source>
        <dbReference type="Proteomes" id="UP000320359"/>
    </source>
</evidence>
<dbReference type="Gene3D" id="2.40.160.20">
    <property type="match status" value="1"/>
</dbReference>
<dbReference type="EMBL" id="VJWL01000001">
    <property type="protein sequence ID" value="TRW50166.1"/>
    <property type="molecule type" value="Genomic_DNA"/>
</dbReference>
<evidence type="ECO:0000256" key="2">
    <source>
        <dbReference type="SAM" id="SignalP"/>
    </source>
</evidence>
<accession>A0A552X5C0</accession>
<feature type="chain" id="PRO_5022146313" evidence="2">
    <location>
        <begin position="33"/>
        <end position="200"/>
    </location>
</feature>
<feature type="domain" description="Outer membrane protein beta-barrel" evidence="3">
    <location>
        <begin position="22"/>
        <end position="200"/>
    </location>
</feature>
<keyword evidence="5" id="KW-1185">Reference proteome</keyword>
<sequence length="200" mass="21799">MKTRVKHWLQATGVAAFILTSAAFVAPGNAHAQAFERDWKVSVHTGRASLDRFTTGSGTWDSITDDSGTIYGGSLSYFLHPNLSVRGTYERGSDFRTINSCPDNGTCPAIAITERGDVQHFAAALVPEVSLTEKVDLFGSIGLGTTRKSAGPTLDNYSDNGLVYGAGIGYRLDRRFYVSGEYQRSSSDYDVFRVAFSIRF</sequence>
<dbReference type="AlphaFoldDB" id="A0A552X5C0"/>
<feature type="signal peptide" evidence="2">
    <location>
        <begin position="1"/>
        <end position="32"/>
    </location>
</feature>
<organism evidence="4 5">
    <name type="scientific">Aliidiomarina halalkaliphila</name>
    <dbReference type="NCBI Taxonomy" id="2593535"/>
    <lineage>
        <taxon>Bacteria</taxon>
        <taxon>Pseudomonadati</taxon>
        <taxon>Pseudomonadota</taxon>
        <taxon>Gammaproteobacteria</taxon>
        <taxon>Alteromonadales</taxon>
        <taxon>Idiomarinaceae</taxon>
        <taxon>Aliidiomarina</taxon>
    </lineage>
</organism>
<dbReference type="SUPFAM" id="SSF56925">
    <property type="entry name" value="OMPA-like"/>
    <property type="match status" value="1"/>
</dbReference>
<evidence type="ECO:0000313" key="4">
    <source>
        <dbReference type="EMBL" id="TRW50166.1"/>
    </source>
</evidence>
<dbReference type="RefSeq" id="WP_143234869.1">
    <property type="nucleotide sequence ID" value="NZ_VJWL01000001.1"/>
</dbReference>
<dbReference type="InterPro" id="IPR027385">
    <property type="entry name" value="Beta-barrel_OMP"/>
</dbReference>
<evidence type="ECO:0000259" key="3">
    <source>
        <dbReference type="Pfam" id="PF13505"/>
    </source>
</evidence>
<name>A0A552X5C0_9GAMM</name>
<keyword evidence="1 2" id="KW-0732">Signal</keyword>
<protein>
    <submittedName>
        <fullName evidence="4">Porin family protein</fullName>
    </submittedName>
</protein>
<comment type="caution">
    <text evidence="4">The sequence shown here is derived from an EMBL/GenBank/DDBJ whole genome shotgun (WGS) entry which is preliminary data.</text>
</comment>
<dbReference type="OrthoDB" id="6400028at2"/>
<proteinExistence type="predicted"/>
<reference evidence="4 5" key="1">
    <citation type="submission" date="2019-07" db="EMBL/GenBank/DDBJ databases">
        <authorList>
            <person name="Yang M."/>
            <person name="Zhao D."/>
            <person name="Xiang H."/>
        </authorList>
    </citation>
    <scope>NUCLEOTIDE SEQUENCE [LARGE SCALE GENOMIC DNA]</scope>
    <source>
        <strain evidence="4 5">IM1326</strain>
    </source>
</reference>
<gene>
    <name evidence="4" type="ORF">FM042_04855</name>
</gene>
<dbReference type="InterPro" id="IPR011250">
    <property type="entry name" value="OMP/PagP_B-barrel"/>
</dbReference>
<dbReference type="Proteomes" id="UP000320359">
    <property type="component" value="Unassembled WGS sequence"/>
</dbReference>
<dbReference type="Pfam" id="PF13505">
    <property type="entry name" value="OMP_b-brl"/>
    <property type="match status" value="1"/>
</dbReference>
<evidence type="ECO:0000256" key="1">
    <source>
        <dbReference type="ARBA" id="ARBA00022729"/>
    </source>
</evidence>